<reference evidence="1" key="1">
    <citation type="submission" date="2019-08" db="EMBL/GenBank/DDBJ databases">
        <authorList>
            <person name="Kucharzyk K."/>
            <person name="Murdoch R.W."/>
            <person name="Higgins S."/>
            <person name="Loffler F."/>
        </authorList>
    </citation>
    <scope>NUCLEOTIDE SEQUENCE</scope>
</reference>
<protein>
    <submittedName>
        <fullName evidence="1">Uncharacterized protein</fullName>
    </submittedName>
</protein>
<comment type="caution">
    <text evidence="1">The sequence shown here is derived from an EMBL/GenBank/DDBJ whole genome shotgun (WGS) entry which is preliminary data.</text>
</comment>
<gene>
    <name evidence="1" type="ORF">SDC9_166736</name>
</gene>
<accession>A0A645FXV4</accession>
<sequence length="154" mass="16210">MGVKLIGGIVFPPVRGIVIVPESPITVPLTMVPTGKFPNMIFLCSLPSVSAKLFVSSAARSREESSSIVAECETSEPLIFRSTESVTARTSTSTETVSVAPETPEICVPESFTSYEVAEAVTVKLVPLSTGGRTCSASYCAVVSVRVPVAPLTW</sequence>
<dbReference type="EMBL" id="VSSQ01066914">
    <property type="protein sequence ID" value="MPN19367.1"/>
    <property type="molecule type" value="Genomic_DNA"/>
</dbReference>
<name>A0A645FXV4_9ZZZZ</name>
<dbReference type="AlphaFoldDB" id="A0A645FXV4"/>
<proteinExistence type="predicted"/>
<evidence type="ECO:0000313" key="1">
    <source>
        <dbReference type="EMBL" id="MPN19367.1"/>
    </source>
</evidence>
<organism evidence="1">
    <name type="scientific">bioreactor metagenome</name>
    <dbReference type="NCBI Taxonomy" id="1076179"/>
    <lineage>
        <taxon>unclassified sequences</taxon>
        <taxon>metagenomes</taxon>
        <taxon>ecological metagenomes</taxon>
    </lineage>
</organism>